<name>A0A1K2HX28_9HYPH</name>
<organism evidence="6 7">
    <name type="scientific">Devosia enhydra</name>
    <dbReference type="NCBI Taxonomy" id="665118"/>
    <lineage>
        <taxon>Bacteria</taxon>
        <taxon>Pseudomonadati</taxon>
        <taxon>Pseudomonadota</taxon>
        <taxon>Alphaproteobacteria</taxon>
        <taxon>Hyphomicrobiales</taxon>
        <taxon>Devosiaceae</taxon>
        <taxon>Devosia</taxon>
    </lineage>
</organism>
<dbReference type="InterPro" id="IPR036876">
    <property type="entry name" value="UVR_dom_sf"/>
</dbReference>
<dbReference type="GO" id="GO:0004518">
    <property type="term" value="F:nuclease activity"/>
    <property type="evidence" value="ECO:0007669"/>
    <property type="project" value="UniProtKB-KW"/>
</dbReference>
<dbReference type="RefSeq" id="WP_072341109.1">
    <property type="nucleotide sequence ID" value="NZ_FPKU01000001.1"/>
</dbReference>
<reference evidence="6 7" key="1">
    <citation type="submission" date="2016-11" db="EMBL/GenBank/DDBJ databases">
        <authorList>
            <person name="Jaros S."/>
            <person name="Januszkiewicz K."/>
            <person name="Wedrychowicz H."/>
        </authorList>
    </citation>
    <scope>NUCLEOTIDE SEQUENCE [LARGE SCALE GENOMIC DNA]</scope>
    <source>
        <strain evidence="6 7">ATCC 23634</strain>
    </source>
</reference>
<evidence type="ECO:0000313" key="7">
    <source>
        <dbReference type="Proteomes" id="UP000183447"/>
    </source>
</evidence>
<evidence type="ECO:0000256" key="3">
    <source>
        <dbReference type="ARBA" id="ARBA00023236"/>
    </source>
</evidence>
<evidence type="ECO:0000259" key="5">
    <source>
        <dbReference type="PROSITE" id="PS50151"/>
    </source>
</evidence>
<feature type="compositionally biased region" description="Basic and acidic residues" evidence="4">
    <location>
        <begin position="76"/>
        <end position="86"/>
    </location>
</feature>
<keyword evidence="3" id="KW-0742">SOS response</keyword>
<evidence type="ECO:0000256" key="2">
    <source>
        <dbReference type="ARBA" id="ARBA00022881"/>
    </source>
</evidence>
<evidence type="ECO:0000256" key="1">
    <source>
        <dbReference type="ARBA" id="ARBA00022769"/>
    </source>
</evidence>
<feature type="region of interest" description="Disordered" evidence="4">
    <location>
        <begin position="43"/>
        <end position="86"/>
    </location>
</feature>
<dbReference type="STRING" id="665118.SAMN02983003_1800"/>
<proteinExistence type="predicted"/>
<keyword evidence="3" id="KW-0227">DNA damage</keyword>
<dbReference type="OrthoDB" id="7950773at2"/>
<sequence>MSLSAISRKIAELEKRMLAAAEAEDFELAARLRNEIAALRGEDGGAPAVRKPPPGEMGLGTHIPVVAPPKGWTPPKKPDPMTRGRK</sequence>
<dbReference type="PROSITE" id="PS50151">
    <property type="entry name" value="UVR"/>
    <property type="match status" value="1"/>
</dbReference>
<gene>
    <name evidence="6" type="ORF">SAMN02983003_1800</name>
</gene>
<keyword evidence="2" id="KW-0234">DNA repair</keyword>
<feature type="domain" description="UVR" evidence="5">
    <location>
        <begin position="7"/>
        <end position="42"/>
    </location>
</feature>
<evidence type="ECO:0000256" key="4">
    <source>
        <dbReference type="SAM" id="MobiDB-lite"/>
    </source>
</evidence>
<dbReference type="Pfam" id="PF02151">
    <property type="entry name" value="UVR"/>
    <property type="match status" value="1"/>
</dbReference>
<dbReference type="AlphaFoldDB" id="A0A1K2HX28"/>
<keyword evidence="2" id="KW-0267">Excision nuclease</keyword>
<dbReference type="SUPFAM" id="SSF46600">
    <property type="entry name" value="C-terminal UvrC-binding domain of UvrB"/>
    <property type="match status" value="1"/>
</dbReference>
<dbReference type="Proteomes" id="UP000183447">
    <property type="component" value="Unassembled WGS sequence"/>
</dbReference>
<accession>A0A1K2HX28</accession>
<dbReference type="Gene3D" id="4.10.860.10">
    <property type="entry name" value="UVR domain"/>
    <property type="match status" value="1"/>
</dbReference>
<keyword evidence="1" id="KW-0228">DNA excision</keyword>
<keyword evidence="7" id="KW-1185">Reference proteome</keyword>
<dbReference type="GO" id="GO:0009432">
    <property type="term" value="P:SOS response"/>
    <property type="evidence" value="ECO:0007669"/>
    <property type="project" value="UniProtKB-KW"/>
</dbReference>
<dbReference type="InterPro" id="IPR001943">
    <property type="entry name" value="UVR_dom"/>
</dbReference>
<dbReference type="EMBL" id="FPKU01000001">
    <property type="protein sequence ID" value="SFZ83707.1"/>
    <property type="molecule type" value="Genomic_DNA"/>
</dbReference>
<protein>
    <submittedName>
        <fullName evidence="6">UvrB/uvrC motif-containing protein</fullName>
    </submittedName>
</protein>
<evidence type="ECO:0000313" key="6">
    <source>
        <dbReference type="EMBL" id="SFZ83707.1"/>
    </source>
</evidence>
<dbReference type="GO" id="GO:0006281">
    <property type="term" value="P:DNA repair"/>
    <property type="evidence" value="ECO:0007669"/>
    <property type="project" value="UniProtKB-KW"/>
</dbReference>